<evidence type="ECO:0000313" key="3">
    <source>
        <dbReference type="Proteomes" id="UP000184485"/>
    </source>
</evidence>
<dbReference type="Proteomes" id="UP000184485">
    <property type="component" value="Unassembled WGS sequence"/>
</dbReference>
<reference evidence="2 3" key="1">
    <citation type="submission" date="2016-11" db="EMBL/GenBank/DDBJ databases">
        <authorList>
            <person name="Jaros S."/>
            <person name="Januszkiewicz K."/>
            <person name="Wedrychowicz H."/>
        </authorList>
    </citation>
    <scope>NUCLEOTIDE SEQUENCE [LARGE SCALE GENOMIC DNA]</scope>
    <source>
        <strain evidence="2 3">DSM 19436</strain>
    </source>
</reference>
<dbReference type="STRING" id="1122133.SAMN02745157_0666"/>
<dbReference type="EMBL" id="FQUP01000001">
    <property type="protein sequence ID" value="SHE66548.1"/>
    <property type="molecule type" value="Genomic_DNA"/>
</dbReference>
<accession>A0A1M4VCF9</accession>
<dbReference type="AlphaFoldDB" id="A0A1M4VCF9"/>
<protein>
    <submittedName>
        <fullName evidence="2">Uncharacterized protein</fullName>
    </submittedName>
</protein>
<evidence type="ECO:0000313" key="2">
    <source>
        <dbReference type="EMBL" id="SHE66548.1"/>
    </source>
</evidence>
<gene>
    <name evidence="2" type="ORF">SAMN02745157_0666</name>
</gene>
<dbReference type="RefSeq" id="WP_073051351.1">
    <property type="nucleotide sequence ID" value="NZ_FQUP01000001.1"/>
</dbReference>
<keyword evidence="3" id="KW-1185">Reference proteome</keyword>
<proteinExistence type="predicted"/>
<sequence>MIKLGNKVRDLVTGFTGIATARTEYLYGCVHISVTPTVDKDGKQAETAWFDEQRVEVVEDTPAPMAKSYSATSGGPADPPRNPNTPPRL</sequence>
<feature type="region of interest" description="Disordered" evidence="1">
    <location>
        <begin position="61"/>
        <end position="89"/>
    </location>
</feature>
<name>A0A1M4VCF9_9HYPH</name>
<feature type="compositionally biased region" description="Pro residues" evidence="1">
    <location>
        <begin position="77"/>
        <end position="89"/>
    </location>
</feature>
<dbReference type="OrthoDB" id="8421535at2"/>
<organism evidence="2 3">
    <name type="scientific">Kaistia soli DSM 19436</name>
    <dbReference type="NCBI Taxonomy" id="1122133"/>
    <lineage>
        <taxon>Bacteria</taxon>
        <taxon>Pseudomonadati</taxon>
        <taxon>Pseudomonadota</taxon>
        <taxon>Alphaproteobacteria</taxon>
        <taxon>Hyphomicrobiales</taxon>
        <taxon>Kaistiaceae</taxon>
        <taxon>Kaistia</taxon>
    </lineage>
</organism>
<evidence type="ECO:0000256" key="1">
    <source>
        <dbReference type="SAM" id="MobiDB-lite"/>
    </source>
</evidence>